<dbReference type="PANTHER" id="PTHR46512">
    <property type="entry name" value="PEPTIDYLPROLYL ISOMERASE"/>
    <property type="match status" value="1"/>
</dbReference>
<keyword evidence="4 8" id="KW-0802">TPR repeat</keyword>
<evidence type="ECO:0000256" key="5">
    <source>
        <dbReference type="ARBA" id="ARBA00023110"/>
    </source>
</evidence>
<comment type="caution">
    <text evidence="10">The sequence shown here is derived from an EMBL/GenBank/DDBJ whole genome shotgun (WGS) entry which is preliminary data.</text>
</comment>
<dbReference type="PROSITE" id="PS50005">
    <property type="entry name" value="TPR"/>
    <property type="match status" value="3"/>
</dbReference>
<organism evidence="10 11">
    <name type="scientific">Hypothenemus hampei</name>
    <name type="common">Coffee berry borer</name>
    <dbReference type="NCBI Taxonomy" id="57062"/>
    <lineage>
        <taxon>Eukaryota</taxon>
        <taxon>Metazoa</taxon>
        <taxon>Ecdysozoa</taxon>
        <taxon>Arthropoda</taxon>
        <taxon>Hexapoda</taxon>
        <taxon>Insecta</taxon>
        <taxon>Pterygota</taxon>
        <taxon>Neoptera</taxon>
        <taxon>Endopterygota</taxon>
        <taxon>Coleoptera</taxon>
        <taxon>Polyphaga</taxon>
        <taxon>Cucujiformia</taxon>
        <taxon>Curculionidae</taxon>
        <taxon>Scolytinae</taxon>
        <taxon>Hypothenemus</taxon>
    </lineage>
</organism>
<keyword evidence="3" id="KW-0677">Repeat</keyword>
<evidence type="ECO:0000256" key="3">
    <source>
        <dbReference type="ARBA" id="ARBA00022737"/>
    </source>
</evidence>
<dbReference type="FunFam" id="3.10.50.40:FF:000013">
    <property type="entry name" value="Peptidylprolyl isomerase"/>
    <property type="match status" value="1"/>
</dbReference>
<protein>
    <recommendedName>
        <fullName evidence="2 7">peptidylprolyl isomerase</fullName>
        <ecNumber evidence="2 7">5.2.1.8</ecNumber>
    </recommendedName>
</protein>
<evidence type="ECO:0000313" key="10">
    <source>
        <dbReference type="EMBL" id="KAL1506341.1"/>
    </source>
</evidence>
<evidence type="ECO:0000256" key="8">
    <source>
        <dbReference type="PROSITE-ProRule" id="PRU00339"/>
    </source>
</evidence>
<keyword evidence="5 7" id="KW-0697">Rotamase</keyword>
<dbReference type="FunFam" id="1.25.40.10:FF:000008">
    <property type="entry name" value="Peptidylprolyl isomerase"/>
    <property type="match status" value="1"/>
</dbReference>
<name>A0ABD1EZV0_HYPHA</name>
<dbReference type="InterPro" id="IPR019734">
    <property type="entry name" value="TPR_rpt"/>
</dbReference>
<dbReference type="InterPro" id="IPR046357">
    <property type="entry name" value="PPIase_dom_sf"/>
</dbReference>
<feature type="repeat" description="TPR" evidence="8">
    <location>
        <begin position="333"/>
        <end position="366"/>
    </location>
</feature>
<dbReference type="InterPro" id="IPR001179">
    <property type="entry name" value="PPIase_FKBP_dom"/>
</dbReference>
<proteinExistence type="predicted"/>
<evidence type="ECO:0000256" key="4">
    <source>
        <dbReference type="ARBA" id="ARBA00022803"/>
    </source>
</evidence>
<evidence type="ECO:0000256" key="1">
    <source>
        <dbReference type="ARBA" id="ARBA00000971"/>
    </source>
</evidence>
<feature type="domain" description="PPIase FKBP-type" evidence="9">
    <location>
        <begin position="31"/>
        <end position="119"/>
    </location>
</feature>
<feature type="repeat" description="TPR" evidence="8">
    <location>
        <begin position="299"/>
        <end position="332"/>
    </location>
</feature>
<comment type="catalytic activity">
    <reaction evidence="1 7">
        <text>[protein]-peptidylproline (omega=180) = [protein]-peptidylproline (omega=0)</text>
        <dbReference type="Rhea" id="RHEA:16237"/>
        <dbReference type="Rhea" id="RHEA-COMP:10747"/>
        <dbReference type="Rhea" id="RHEA-COMP:10748"/>
        <dbReference type="ChEBI" id="CHEBI:83833"/>
        <dbReference type="ChEBI" id="CHEBI:83834"/>
        <dbReference type="EC" id="5.2.1.8"/>
    </reaction>
</comment>
<reference evidence="10 11" key="1">
    <citation type="submission" date="2024-05" db="EMBL/GenBank/DDBJ databases">
        <title>Genetic variation in Jamaican populations of the coffee berry borer (Hypothenemus hampei).</title>
        <authorList>
            <person name="Errbii M."/>
            <person name="Myrie A."/>
        </authorList>
    </citation>
    <scope>NUCLEOTIDE SEQUENCE [LARGE SCALE GENOMIC DNA]</scope>
    <source>
        <strain evidence="10">JA-Hopewell-2020-01-JO</strain>
        <tissue evidence="10">Whole body</tissue>
    </source>
</reference>
<gene>
    <name evidence="10" type="ORF">ABEB36_005724</name>
</gene>
<dbReference type="SUPFAM" id="SSF48452">
    <property type="entry name" value="TPR-like"/>
    <property type="match status" value="1"/>
</dbReference>
<keyword evidence="6 7" id="KW-0413">Isomerase</keyword>
<evidence type="ECO:0000256" key="7">
    <source>
        <dbReference type="PROSITE-ProRule" id="PRU00277"/>
    </source>
</evidence>
<dbReference type="AlphaFoldDB" id="A0ABD1EZV0"/>
<dbReference type="Gene3D" id="3.10.50.40">
    <property type="match status" value="2"/>
</dbReference>
<feature type="repeat" description="TPR" evidence="8">
    <location>
        <begin position="250"/>
        <end position="283"/>
    </location>
</feature>
<dbReference type="EMBL" id="JBDJPC010000004">
    <property type="protein sequence ID" value="KAL1506341.1"/>
    <property type="molecule type" value="Genomic_DNA"/>
</dbReference>
<dbReference type="Pfam" id="PF13181">
    <property type="entry name" value="TPR_8"/>
    <property type="match status" value="1"/>
</dbReference>
<dbReference type="FunFam" id="3.10.50.40:FF:000025">
    <property type="entry name" value="Peptidylprolyl isomerase"/>
    <property type="match status" value="1"/>
</dbReference>
<feature type="domain" description="PPIase FKBP-type" evidence="9">
    <location>
        <begin position="147"/>
        <end position="233"/>
    </location>
</feature>
<evidence type="ECO:0000256" key="6">
    <source>
        <dbReference type="ARBA" id="ARBA00023235"/>
    </source>
</evidence>
<dbReference type="InterPro" id="IPR050754">
    <property type="entry name" value="FKBP4/5/8-like"/>
</dbReference>
<keyword evidence="11" id="KW-1185">Reference proteome</keyword>
<dbReference type="Gene3D" id="1.25.40.10">
    <property type="entry name" value="Tetratricopeptide repeat domain"/>
    <property type="match status" value="1"/>
</dbReference>
<dbReference type="EC" id="5.2.1.8" evidence="2 7"/>
<dbReference type="SUPFAM" id="SSF54534">
    <property type="entry name" value="FKBP-like"/>
    <property type="match status" value="2"/>
</dbReference>
<dbReference type="SMART" id="SM00028">
    <property type="entry name" value="TPR"/>
    <property type="match status" value="3"/>
</dbReference>
<dbReference type="InterPro" id="IPR011990">
    <property type="entry name" value="TPR-like_helical_dom_sf"/>
</dbReference>
<dbReference type="Pfam" id="PF00254">
    <property type="entry name" value="FKBP_C"/>
    <property type="match status" value="2"/>
</dbReference>
<evidence type="ECO:0000313" key="11">
    <source>
        <dbReference type="Proteomes" id="UP001566132"/>
    </source>
</evidence>
<evidence type="ECO:0000256" key="2">
    <source>
        <dbReference type="ARBA" id="ARBA00013194"/>
    </source>
</evidence>
<dbReference type="Pfam" id="PF00515">
    <property type="entry name" value="TPR_1"/>
    <property type="match status" value="1"/>
</dbReference>
<accession>A0ABD1EZV0</accession>
<dbReference type="PANTHER" id="PTHR46512:SF9">
    <property type="entry name" value="PEPTIDYLPROLYL ISOMERASE"/>
    <property type="match status" value="1"/>
</dbReference>
<evidence type="ECO:0000259" key="9">
    <source>
        <dbReference type="PROSITE" id="PS50059"/>
    </source>
</evidence>
<dbReference type="Proteomes" id="UP001566132">
    <property type="component" value="Unassembled WGS sequence"/>
</dbReference>
<dbReference type="GO" id="GO:0003755">
    <property type="term" value="F:peptidyl-prolyl cis-trans isomerase activity"/>
    <property type="evidence" value="ECO:0007669"/>
    <property type="project" value="UniProtKB-KW"/>
</dbReference>
<dbReference type="PROSITE" id="PS50059">
    <property type="entry name" value="FKBP_PPIASE"/>
    <property type="match status" value="2"/>
</dbReference>
<sequence>MSEVDISPDKDKGVLKQIIVEGSENSYPPSGSKVKVHYTGTLEDGTQFDSSRDRGEPFQFDLGKGKVIKAWEIGIATMKKGERAILTCKPEYAYGFNGSPPTIPSNATLKFDVELLDWMGEYLNEDKGIERVETLTRGVGFLTPNDGARVEIHLTGIYNGNTFEDRDVAFNIGEGSESNVVPGVEIALEKFKNHESSRLIIKGKYAFGSTGSPEFNIPPDATVEYVVTLNKFEKTKASWAMDRAEKIEQSEIFKEQGTKYFQSGKYDLALKKYKKIQTFLENETDTDDAVIKQRKALLLASYCNSALCYLKLKDYSEAKNAATKALELDEKNEKALYRRGQAYIGLQEPALASADFNKCLEVNPNNSAARSQLALTVKLKRQQLEAEKKKYGNMFEVFARRDTQREEFEKEKEPNVMSCVGEWGKEDREREPSEFEKENPNILMLNSSGEFKDM</sequence>